<comment type="caution">
    <text evidence="2">The sequence shown here is derived from an EMBL/GenBank/DDBJ whole genome shotgun (WGS) entry which is preliminary data.</text>
</comment>
<keyword evidence="3" id="KW-1185">Reference proteome</keyword>
<sequence>MSPRHRRDRDNDRREKDYRDRDRDYRGNGRRSGDRHDRYDRDGARRRHVSGCLIYVSFHDAALCISSAGDALIFFPLHNCVDRLADDRIYV</sequence>
<dbReference type="AlphaFoldDB" id="A0A6A6NI11"/>
<feature type="region of interest" description="Disordered" evidence="1">
    <location>
        <begin position="1"/>
        <end position="41"/>
    </location>
</feature>
<dbReference type="Proteomes" id="UP000467840">
    <property type="component" value="Chromosome 5"/>
</dbReference>
<proteinExistence type="predicted"/>
<evidence type="ECO:0000313" key="2">
    <source>
        <dbReference type="EMBL" id="KAF2324831.1"/>
    </source>
</evidence>
<evidence type="ECO:0000313" key="3">
    <source>
        <dbReference type="Proteomes" id="UP000467840"/>
    </source>
</evidence>
<feature type="compositionally biased region" description="Basic and acidic residues" evidence="1">
    <location>
        <begin position="8"/>
        <end position="41"/>
    </location>
</feature>
<protein>
    <submittedName>
        <fullName evidence="2">Uncharacterized protein</fullName>
    </submittedName>
</protein>
<gene>
    <name evidence="2" type="ORF">GH714_017363</name>
</gene>
<organism evidence="2 3">
    <name type="scientific">Hevea brasiliensis</name>
    <name type="common">Para rubber tree</name>
    <name type="synonym">Siphonia brasiliensis</name>
    <dbReference type="NCBI Taxonomy" id="3981"/>
    <lineage>
        <taxon>Eukaryota</taxon>
        <taxon>Viridiplantae</taxon>
        <taxon>Streptophyta</taxon>
        <taxon>Embryophyta</taxon>
        <taxon>Tracheophyta</taxon>
        <taxon>Spermatophyta</taxon>
        <taxon>Magnoliopsida</taxon>
        <taxon>eudicotyledons</taxon>
        <taxon>Gunneridae</taxon>
        <taxon>Pentapetalae</taxon>
        <taxon>rosids</taxon>
        <taxon>fabids</taxon>
        <taxon>Malpighiales</taxon>
        <taxon>Euphorbiaceae</taxon>
        <taxon>Crotonoideae</taxon>
        <taxon>Micrandreae</taxon>
        <taxon>Hevea</taxon>
    </lineage>
</organism>
<dbReference type="EMBL" id="JAAGAX010000001">
    <property type="protein sequence ID" value="KAF2324831.1"/>
    <property type="molecule type" value="Genomic_DNA"/>
</dbReference>
<reference evidence="2 3" key="1">
    <citation type="journal article" date="2020" name="Mol. Plant">
        <title>The Chromosome-Based Rubber Tree Genome Provides New Insights into Spurge Genome Evolution and Rubber Biosynthesis.</title>
        <authorList>
            <person name="Liu J."/>
            <person name="Shi C."/>
            <person name="Shi C.C."/>
            <person name="Li W."/>
            <person name="Zhang Q.J."/>
            <person name="Zhang Y."/>
            <person name="Li K."/>
            <person name="Lu H.F."/>
            <person name="Shi C."/>
            <person name="Zhu S.T."/>
            <person name="Xiao Z.Y."/>
            <person name="Nan H."/>
            <person name="Yue Y."/>
            <person name="Zhu X.G."/>
            <person name="Wu Y."/>
            <person name="Hong X.N."/>
            <person name="Fan G.Y."/>
            <person name="Tong Y."/>
            <person name="Zhang D."/>
            <person name="Mao C.L."/>
            <person name="Liu Y.L."/>
            <person name="Hao S.J."/>
            <person name="Liu W.Q."/>
            <person name="Lv M.Q."/>
            <person name="Zhang H.B."/>
            <person name="Liu Y."/>
            <person name="Hu-Tang G.R."/>
            <person name="Wang J.P."/>
            <person name="Wang J.H."/>
            <person name="Sun Y.H."/>
            <person name="Ni S.B."/>
            <person name="Chen W.B."/>
            <person name="Zhang X.C."/>
            <person name="Jiao Y.N."/>
            <person name="Eichler E.E."/>
            <person name="Li G.H."/>
            <person name="Liu X."/>
            <person name="Gao L.Z."/>
        </authorList>
    </citation>
    <scope>NUCLEOTIDE SEQUENCE [LARGE SCALE GENOMIC DNA]</scope>
    <source>
        <strain evidence="3">cv. GT1</strain>
        <tissue evidence="2">Leaf</tissue>
    </source>
</reference>
<accession>A0A6A6NI11</accession>
<name>A0A6A6NI11_HEVBR</name>
<evidence type="ECO:0000256" key="1">
    <source>
        <dbReference type="SAM" id="MobiDB-lite"/>
    </source>
</evidence>